<gene>
    <name evidence="9" type="ORF">HV077_02380</name>
</gene>
<sequence length="235" mass="25921">MKIIFPLLALFSMYAAHANNIIVNGTRFIYSEDVAEITIHMTNTGNSPSLAQIWLDEGDPEKLPEDITTPFIISPPIARVDAGNGQSLRIKKAADRRISATDRESLWWLNILDIPSVDKSKVTENSSMLNLAIRSRFKFFWRPAGLGERQNAESKMQILANNGDITLVNPTPFFITVADIVTASGNGLLREGVMVAPKSSSTITAKHNVRRGEAVFLQAVSDYGSVVEFKTTINQ</sequence>
<evidence type="ECO:0000256" key="2">
    <source>
        <dbReference type="ARBA" id="ARBA00007399"/>
    </source>
</evidence>
<comment type="similarity">
    <text evidence="2">Belongs to the periplasmic pilus chaperone family.</text>
</comment>
<evidence type="ECO:0000259" key="7">
    <source>
        <dbReference type="Pfam" id="PF00345"/>
    </source>
</evidence>
<feature type="domain" description="Pili assembly chaperone C-terminal" evidence="8">
    <location>
        <begin position="168"/>
        <end position="227"/>
    </location>
</feature>
<proteinExistence type="inferred from homology"/>
<dbReference type="PRINTS" id="PR00969">
    <property type="entry name" value="CHAPERONPILI"/>
</dbReference>
<reference evidence="9 10" key="1">
    <citation type="submission" date="2020-06" db="EMBL/GenBank/DDBJ databases">
        <title>REHAB project genomes.</title>
        <authorList>
            <person name="Shaw L.P."/>
        </authorList>
    </citation>
    <scope>NUCLEOTIDE SEQUENCE [LARGE SCALE GENOMIC DNA]</scope>
    <source>
        <strain evidence="9 10">RHBSTW-00116</strain>
    </source>
</reference>
<dbReference type="GO" id="GO:0030288">
    <property type="term" value="C:outer membrane-bounded periplasmic space"/>
    <property type="evidence" value="ECO:0007669"/>
    <property type="project" value="InterPro"/>
</dbReference>
<dbReference type="GO" id="GO:0071555">
    <property type="term" value="P:cell wall organization"/>
    <property type="evidence" value="ECO:0007669"/>
    <property type="project" value="InterPro"/>
</dbReference>
<keyword evidence="3 6" id="KW-0732">Signal</keyword>
<feature type="chain" id="PRO_5031127476" evidence="6">
    <location>
        <begin position="19"/>
        <end position="235"/>
    </location>
</feature>
<dbReference type="InterPro" id="IPR008962">
    <property type="entry name" value="PapD-like_sf"/>
</dbReference>
<dbReference type="InterPro" id="IPR016148">
    <property type="entry name" value="Pili_assmbl_chaperone_C"/>
</dbReference>
<feature type="signal peptide" evidence="6">
    <location>
        <begin position="1"/>
        <end position="18"/>
    </location>
</feature>
<comment type="subcellular location">
    <subcellularLocation>
        <location evidence="1">Periplasm</location>
    </subcellularLocation>
</comment>
<dbReference type="SUPFAM" id="SSF49354">
    <property type="entry name" value="PapD-like"/>
    <property type="match status" value="1"/>
</dbReference>
<dbReference type="InterPro" id="IPR050643">
    <property type="entry name" value="Periplasmic_pilus_chap"/>
</dbReference>
<dbReference type="Gene3D" id="2.60.40.10">
    <property type="entry name" value="Immunoglobulins"/>
    <property type="match status" value="2"/>
</dbReference>
<feature type="domain" description="Pili assembly chaperone N-terminal" evidence="7">
    <location>
        <begin position="21"/>
        <end position="146"/>
    </location>
</feature>
<dbReference type="AlphaFoldDB" id="A0A7W3D1I0"/>
<keyword evidence="4" id="KW-0574">Periplasm</keyword>
<dbReference type="PANTHER" id="PTHR30251:SF10">
    <property type="entry name" value="FIMBRIAL CHAPERONE YEHC-RELATED"/>
    <property type="match status" value="1"/>
</dbReference>
<protein>
    <submittedName>
        <fullName evidence="9">Molecular chaperone</fullName>
    </submittedName>
</protein>
<dbReference type="InterPro" id="IPR013783">
    <property type="entry name" value="Ig-like_fold"/>
</dbReference>
<organism evidence="9 10">
    <name type="scientific">Citrobacter freundii</name>
    <dbReference type="NCBI Taxonomy" id="546"/>
    <lineage>
        <taxon>Bacteria</taxon>
        <taxon>Pseudomonadati</taxon>
        <taxon>Pseudomonadota</taxon>
        <taxon>Gammaproteobacteria</taxon>
        <taxon>Enterobacterales</taxon>
        <taxon>Enterobacteriaceae</taxon>
        <taxon>Citrobacter</taxon>
        <taxon>Citrobacter freundii complex</taxon>
    </lineage>
</organism>
<name>A0A7W3D1I0_CITFR</name>
<dbReference type="Pfam" id="PF02753">
    <property type="entry name" value="PapD_C"/>
    <property type="match status" value="1"/>
</dbReference>
<accession>A0A7W3D1I0</accession>
<dbReference type="SUPFAM" id="SSF49584">
    <property type="entry name" value="Periplasmic chaperone C-domain"/>
    <property type="match status" value="1"/>
</dbReference>
<dbReference type="InterPro" id="IPR001829">
    <property type="entry name" value="Pili_assmbl_chaperone_bac"/>
</dbReference>
<comment type="caution">
    <text evidence="9">The sequence shown here is derived from an EMBL/GenBank/DDBJ whole genome shotgun (WGS) entry which is preliminary data.</text>
</comment>
<dbReference type="InterPro" id="IPR036316">
    <property type="entry name" value="Pili_assmbl_chap_C_dom_sf"/>
</dbReference>
<evidence type="ECO:0000259" key="8">
    <source>
        <dbReference type="Pfam" id="PF02753"/>
    </source>
</evidence>
<evidence type="ECO:0000256" key="6">
    <source>
        <dbReference type="SAM" id="SignalP"/>
    </source>
</evidence>
<keyword evidence="5" id="KW-0143">Chaperone</keyword>
<evidence type="ECO:0000256" key="4">
    <source>
        <dbReference type="ARBA" id="ARBA00022764"/>
    </source>
</evidence>
<evidence type="ECO:0000313" key="9">
    <source>
        <dbReference type="EMBL" id="MBA8061284.1"/>
    </source>
</evidence>
<evidence type="ECO:0000256" key="1">
    <source>
        <dbReference type="ARBA" id="ARBA00004418"/>
    </source>
</evidence>
<evidence type="ECO:0000256" key="3">
    <source>
        <dbReference type="ARBA" id="ARBA00022729"/>
    </source>
</evidence>
<evidence type="ECO:0000256" key="5">
    <source>
        <dbReference type="ARBA" id="ARBA00023186"/>
    </source>
</evidence>
<dbReference type="PANTHER" id="PTHR30251">
    <property type="entry name" value="PILUS ASSEMBLY CHAPERONE"/>
    <property type="match status" value="1"/>
</dbReference>
<dbReference type="InterPro" id="IPR016147">
    <property type="entry name" value="Pili_assmbl_chaperone_N"/>
</dbReference>
<dbReference type="Proteomes" id="UP000591803">
    <property type="component" value="Unassembled WGS sequence"/>
</dbReference>
<dbReference type="Pfam" id="PF00345">
    <property type="entry name" value="PapD_N"/>
    <property type="match status" value="1"/>
</dbReference>
<evidence type="ECO:0000313" key="10">
    <source>
        <dbReference type="Proteomes" id="UP000591803"/>
    </source>
</evidence>
<dbReference type="EMBL" id="JABXRI010000001">
    <property type="protein sequence ID" value="MBA8061284.1"/>
    <property type="molecule type" value="Genomic_DNA"/>
</dbReference>